<dbReference type="Proteomes" id="UP000315344">
    <property type="component" value="Unassembled WGS sequence"/>
</dbReference>
<feature type="chain" id="PRO_5022027995" evidence="1">
    <location>
        <begin position="24"/>
        <end position="532"/>
    </location>
</feature>
<gene>
    <name evidence="2" type="ORF">DI616_17240</name>
</gene>
<reference evidence="2 3" key="1">
    <citation type="journal article" date="2017" name="Nat. Commun.">
        <title>In situ click chemistry generation of cyclooxygenase-2 inhibitors.</title>
        <authorList>
            <person name="Bhardwaj A."/>
            <person name="Kaur J."/>
            <person name="Wuest M."/>
            <person name="Wuest F."/>
        </authorList>
    </citation>
    <scope>NUCLEOTIDE SEQUENCE [LARGE SCALE GENOMIC DNA]</scope>
    <source>
        <strain evidence="2">S2_012_000_R3_94</strain>
    </source>
</reference>
<name>A0A533I4E6_PARDE</name>
<keyword evidence="2" id="KW-0378">Hydrolase</keyword>
<evidence type="ECO:0000313" key="2">
    <source>
        <dbReference type="EMBL" id="TKW64860.1"/>
    </source>
</evidence>
<accession>A0A533I4E6</accession>
<dbReference type="GO" id="GO:0016787">
    <property type="term" value="F:hydrolase activity"/>
    <property type="evidence" value="ECO:0007669"/>
    <property type="project" value="UniProtKB-KW"/>
</dbReference>
<comment type="caution">
    <text evidence="2">The sequence shown here is derived from an EMBL/GenBank/DDBJ whole genome shotgun (WGS) entry which is preliminary data.</text>
</comment>
<dbReference type="SUPFAM" id="SSF53474">
    <property type="entry name" value="alpha/beta-Hydrolases"/>
    <property type="match status" value="1"/>
</dbReference>
<organism evidence="2 3">
    <name type="scientific">Paracoccus denitrificans</name>
    <dbReference type="NCBI Taxonomy" id="266"/>
    <lineage>
        <taxon>Bacteria</taxon>
        <taxon>Pseudomonadati</taxon>
        <taxon>Pseudomonadota</taxon>
        <taxon>Alphaproteobacteria</taxon>
        <taxon>Rhodobacterales</taxon>
        <taxon>Paracoccaceae</taxon>
        <taxon>Paracoccus</taxon>
    </lineage>
</organism>
<keyword evidence="1" id="KW-0732">Signal</keyword>
<dbReference type="Gene3D" id="3.40.50.1820">
    <property type="entry name" value="alpha/beta hydrolase"/>
    <property type="match status" value="1"/>
</dbReference>
<evidence type="ECO:0000313" key="3">
    <source>
        <dbReference type="Proteomes" id="UP000315344"/>
    </source>
</evidence>
<feature type="signal peptide" evidence="1">
    <location>
        <begin position="1"/>
        <end position="23"/>
    </location>
</feature>
<dbReference type="AlphaFoldDB" id="A0A533I4E6"/>
<proteinExistence type="predicted"/>
<sequence>MKTNIRTLFCCMGATLLPSHSLAADVSPTAPEVECHAEIPRVSKDEAWPGYLVTENGAETCIPFTPTGLLPLEGNQGDFYIEEFTDQKVRDAWEACKAEGPACLDAQAEIISGQGGENVFRNTGAVDPNGLIDPLADDVDLTRIRRPAYFGAAPYNEAIAEVEDRTYTVEVTVASEPNEHEFMDVPADKTWGLRGWYIEGAGVENAAGETERALVIMIAGRTIETTAMQHPDDVLFTRNAETGIYEDVTYPTERSEKWGTPAWRGYLLALNRAGFDVLTLDKRGHGISGGLNASNNALMARDLFTALQEFDSGEGLRLLAPDGTLLAGSDAAGVLLGGRPSSEIPLILAGPSQGSMVVAFAMHDAFVGDCSFDAATTECGPRPDVSIKAAMLLAEFAKGPGYAPARVIREGAFRSDRHIAYLPTSEIMEHIGEWPATFIGRGLWDVSGGLEGTLDLYDRASAPKELVVVRGPHSEVEYGAENIAYMQDRMVAFATAVMKGQDAIPGAAEFGDLRDLVLSAPSDWAPSSRPTQ</sequence>
<dbReference type="EMBL" id="VAFL01000019">
    <property type="protein sequence ID" value="TKW64860.1"/>
    <property type="molecule type" value="Genomic_DNA"/>
</dbReference>
<dbReference type="InterPro" id="IPR029058">
    <property type="entry name" value="AB_hydrolase_fold"/>
</dbReference>
<evidence type="ECO:0000256" key="1">
    <source>
        <dbReference type="SAM" id="SignalP"/>
    </source>
</evidence>
<protein>
    <submittedName>
        <fullName evidence="2">Alpha/beta hydrolase</fullName>
    </submittedName>
</protein>